<dbReference type="SUPFAM" id="SSF46689">
    <property type="entry name" value="Homeodomain-like"/>
    <property type="match status" value="1"/>
</dbReference>
<evidence type="ECO:0000313" key="6">
    <source>
        <dbReference type="Proteomes" id="UP000529417"/>
    </source>
</evidence>
<accession>A0A7Z0I1F4</accession>
<evidence type="ECO:0000313" key="5">
    <source>
        <dbReference type="EMBL" id="NYS26169.1"/>
    </source>
</evidence>
<sequence>MSHASSSRTAARKAGAADPPRRTRNSERTKEAILAAARAEFCEHGLGGARVDAIAERAGANKRLLYHYFGNKEDLYRAVLLDAYAEIRAGERELNLEALGPDEAMDRLVRFTFRHFLDKPWFTSLLSTENVQNAAFLKTLPDIPALHSPLVGQIEKILEQGRAEGIFRDGIDPIQLYISIAALGYFYVSNMKTLSVIFERDLGATPMIQEREAQAVQMVLRYLWKPGVQPVREV</sequence>
<evidence type="ECO:0000256" key="3">
    <source>
        <dbReference type="SAM" id="MobiDB-lite"/>
    </source>
</evidence>
<organism evidence="5 6">
    <name type="scientific">Rhabdonatronobacter sediminivivens</name>
    <dbReference type="NCBI Taxonomy" id="2743469"/>
    <lineage>
        <taxon>Bacteria</taxon>
        <taxon>Pseudomonadati</taxon>
        <taxon>Pseudomonadota</taxon>
        <taxon>Alphaproteobacteria</taxon>
        <taxon>Rhodobacterales</taxon>
        <taxon>Paracoccaceae</taxon>
        <taxon>Rhabdonatronobacter</taxon>
    </lineage>
</organism>
<feature type="region of interest" description="Disordered" evidence="3">
    <location>
        <begin position="1"/>
        <end position="27"/>
    </location>
</feature>
<proteinExistence type="predicted"/>
<dbReference type="InterPro" id="IPR036271">
    <property type="entry name" value="Tet_transcr_reg_TetR-rel_C_sf"/>
</dbReference>
<dbReference type="PRINTS" id="PR00455">
    <property type="entry name" value="HTHTETR"/>
</dbReference>
<evidence type="ECO:0000259" key="4">
    <source>
        <dbReference type="PROSITE" id="PS50977"/>
    </source>
</evidence>
<dbReference type="PANTHER" id="PTHR30328:SF54">
    <property type="entry name" value="HTH-TYPE TRANSCRIPTIONAL REPRESSOR SCO4008"/>
    <property type="match status" value="1"/>
</dbReference>
<dbReference type="Gene3D" id="1.10.357.10">
    <property type="entry name" value="Tetracycline Repressor, domain 2"/>
    <property type="match status" value="1"/>
</dbReference>
<dbReference type="PROSITE" id="PS50977">
    <property type="entry name" value="HTH_TETR_2"/>
    <property type="match status" value="1"/>
</dbReference>
<dbReference type="InterPro" id="IPR041474">
    <property type="entry name" value="NicS_C"/>
</dbReference>
<dbReference type="Pfam" id="PF17938">
    <property type="entry name" value="TetR_C_29"/>
    <property type="match status" value="1"/>
</dbReference>
<reference evidence="5 6" key="1">
    <citation type="journal article" date="2000" name="Arch. Microbiol.">
        <title>Rhodobaca bogoriensis gen. nov. and sp. nov., an alkaliphilic purple nonsulfur bacterium from African Rift Valley soda lakes.</title>
        <authorList>
            <person name="Milford A.D."/>
            <person name="Achenbach L.A."/>
            <person name="Jung D.O."/>
            <person name="Madigan M.T."/>
        </authorList>
    </citation>
    <scope>NUCLEOTIDE SEQUENCE [LARGE SCALE GENOMIC DNA]</scope>
    <source>
        <strain evidence="5 6">2376</strain>
    </source>
</reference>
<dbReference type="EMBL" id="JACBXS010000034">
    <property type="protein sequence ID" value="NYS26169.1"/>
    <property type="molecule type" value="Genomic_DNA"/>
</dbReference>
<name>A0A7Z0I1F4_9RHOB</name>
<gene>
    <name evidence="5" type="ORF">HUK65_14335</name>
</gene>
<evidence type="ECO:0000256" key="1">
    <source>
        <dbReference type="ARBA" id="ARBA00023125"/>
    </source>
</evidence>
<dbReference type="RefSeq" id="WP_179906966.1">
    <property type="nucleotide sequence ID" value="NZ_JACBXS010000034.1"/>
</dbReference>
<comment type="caution">
    <text evidence="5">The sequence shown here is derived from an EMBL/GenBank/DDBJ whole genome shotgun (WGS) entry which is preliminary data.</text>
</comment>
<feature type="domain" description="HTH tetR-type" evidence="4">
    <location>
        <begin position="27"/>
        <end position="87"/>
    </location>
</feature>
<dbReference type="GO" id="GO:0003677">
    <property type="term" value="F:DNA binding"/>
    <property type="evidence" value="ECO:0007669"/>
    <property type="project" value="UniProtKB-UniRule"/>
</dbReference>
<feature type="DNA-binding region" description="H-T-H motif" evidence="2">
    <location>
        <begin position="50"/>
        <end position="69"/>
    </location>
</feature>
<dbReference type="InterPro" id="IPR001647">
    <property type="entry name" value="HTH_TetR"/>
</dbReference>
<protein>
    <submittedName>
        <fullName evidence="5">TetR family transcriptional regulator</fullName>
    </submittedName>
</protein>
<dbReference type="Proteomes" id="UP000529417">
    <property type="component" value="Unassembled WGS sequence"/>
</dbReference>
<dbReference type="InterPro" id="IPR050109">
    <property type="entry name" value="HTH-type_TetR-like_transc_reg"/>
</dbReference>
<dbReference type="AlphaFoldDB" id="A0A7Z0I1F4"/>
<keyword evidence="1 2" id="KW-0238">DNA-binding</keyword>
<dbReference type="Pfam" id="PF00440">
    <property type="entry name" value="TetR_N"/>
    <property type="match status" value="1"/>
</dbReference>
<dbReference type="PANTHER" id="PTHR30328">
    <property type="entry name" value="TRANSCRIPTIONAL REPRESSOR"/>
    <property type="match status" value="1"/>
</dbReference>
<evidence type="ECO:0000256" key="2">
    <source>
        <dbReference type="PROSITE-ProRule" id="PRU00335"/>
    </source>
</evidence>
<dbReference type="SUPFAM" id="SSF48498">
    <property type="entry name" value="Tetracyclin repressor-like, C-terminal domain"/>
    <property type="match status" value="1"/>
</dbReference>
<keyword evidence="6" id="KW-1185">Reference proteome</keyword>
<dbReference type="InterPro" id="IPR009057">
    <property type="entry name" value="Homeodomain-like_sf"/>
</dbReference>